<evidence type="ECO:0000313" key="2">
    <source>
        <dbReference type="Proteomes" id="UP000629468"/>
    </source>
</evidence>
<name>A0A8H7C570_AGABI</name>
<dbReference type="EMBL" id="JABXXO010000012">
    <property type="protein sequence ID" value="KAF7762388.1"/>
    <property type="molecule type" value="Genomic_DNA"/>
</dbReference>
<organism evidence="1 2">
    <name type="scientific">Agaricus bisporus var. burnettii</name>
    <dbReference type="NCBI Taxonomy" id="192524"/>
    <lineage>
        <taxon>Eukaryota</taxon>
        <taxon>Fungi</taxon>
        <taxon>Dikarya</taxon>
        <taxon>Basidiomycota</taxon>
        <taxon>Agaricomycotina</taxon>
        <taxon>Agaricomycetes</taxon>
        <taxon>Agaricomycetidae</taxon>
        <taxon>Agaricales</taxon>
        <taxon>Agaricineae</taxon>
        <taxon>Agaricaceae</taxon>
        <taxon>Agaricus</taxon>
    </lineage>
</organism>
<reference evidence="1 2" key="1">
    <citation type="journal article" name="Sci. Rep.">
        <title>Telomere-to-telomere assembled and centromere annotated genomes of the two main subspecies of the button mushroom Agaricus bisporus reveal especially polymorphic chromosome ends.</title>
        <authorList>
            <person name="Sonnenberg A.S.M."/>
            <person name="Sedaghat-Telgerd N."/>
            <person name="Lavrijssen B."/>
            <person name="Ohm R.A."/>
            <person name="Hendrickx P.M."/>
            <person name="Scholtmeijer K."/>
            <person name="Baars J.J.P."/>
            <person name="van Peer A."/>
        </authorList>
    </citation>
    <scope>NUCLEOTIDE SEQUENCE [LARGE SCALE GENOMIC DNA]</scope>
    <source>
        <strain evidence="1 2">H119_p4</strain>
    </source>
</reference>
<sequence>MFKKSLLCVDVWNEILSYFEVSLEDDDEKVVKEKRNVMFTIALLSPDLTELALDALCKNMTTLVQIVNKANSGLDYRVSDGKGCWRVSDDWERTDEPLDDLIRNLNRVRNLRVQISEKVLSVKTDT</sequence>
<gene>
    <name evidence="1" type="ORF">Agabi119p4_8981</name>
</gene>
<accession>A0A8H7C570</accession>
<comment type="caution">
    <text evidence="1">The sequence shown here is derived from an EMBL/GenBank/DDBJ whole genome shotgun (WGS) entry which is preliminary data.</text>
</comment>
<dbReference type="AlphaFoldDB" id="A0A8H7C570"/>
<dbReference type="Proteomes" id="UP000629468">
    <property type="component" value="Unassembled WGS sequence"/>
</dbReference>
<evidence type="ECO:0000313" key="1">
    <source>
        <dbReference type="EMBL" id="KAF7762388.1"/>
    </source>
</evidence>
<proteinExistence type="predicted"/>
<protein>
    <submittedName>
        <fullName evidence="1">Uncharacterized protein</fullName>
    </submittedName>
</protein>